<dbReference type="InterPro" id="IPR032808">
    <property type="entry name" value="DoxX"/>
</dbReference>
<evidence type="ECO:0000256" key="1">
    <source>
        <dbReference type="ARBA" id="ARBA00004651"/>
    </source>
</evidence>
<keyword evidence="6 8" id="KW-0472">Membrane</keyword>
<comment type="similarity">
    <text evidence="2">Belongs to the DoxX family.</text>
</comment>
<gene>
    <name evidence="9" type="ORF">NCTC13652_01938</name>
</gene>
<feature type="compositionally biased region" description="Pro residues" evidence="7">
    <location>
        <begin position="110"/>
        <end position="123"/>
    </location>
</feature>
<evidence type="ECO:0000313" key="10">
    <source>
        <dbReference type="Proteomes" id="UP000277858"/>
    </source>
</evidence>
<dbReference type="Proteomes" id="UP000277858">
    <property type="component" value="Chromosome"/>
</dbReference>
<keyword evidence="3" id="KW-1003">Cell membrane</keyword>
<evidence type="ECO:0000256" key="8">
    <source>
        <dbReference type="SAM" id="Phobius"/>
    </source>
</evidence>
<keyword evidence="5 8" id="KW-1133">Transmembrane helix</keyword>
<name>A0A3S5EVA3_9ACTN</name>
<evidence type="ECO:0000256" key="5">
    <source>
        <dbReference type="ARBA" id="ARBA00022989"/>
    </source>
</evidence>
<comment type="subcellular location">
    <subcellularLocation>
        <location evidence="1">Cell membrane</location>
        <topology evidence="1">Multi-pass membrane protein</topology>
    </subcellularLocation>
</comment>
<evidence type="ECO:0000313" key="9">
    <source>
        <dbReference type="EMBL" id="VEI03726.1"/>
    </source>
</evidence>
<evidence type="ECO:0000256" key="7">
    <source>
        <dbReference type="SAM" id="MobiDB-lite"/>
    </source>
</evidence>
<evidence type="ECO:0000256" key="2">
    <source>
        <dbReference type="ARBA" id="ARBA00006679"/>
    </source>
</evidence>
<feature type="transmembrane region" description="Helical" evidence="8">
    <location>
        <begin position="234"/>
        <end position="256"/>
    </location>
</feature>
<dbReference type="Pfam" id="PF07681">
    <property type="entry name" value="DoxX"/>
    <property type="match status" value="1"/>
</dbReference>
<dbReference type="AlphaFoldDB" id="A0A3S5EVA3"/>
<sequence length="269" mass="28923">MSKAVKRTTGSSVPDDADNETTRVISSEDVTETQVLGTGQKGPLVPDSAEDSGDDSAERTRVISDQPLAADEDLERREAEERRRQDAERRARERAALERAARERALGTVTPPPAEPEPAPVDVPRPVTDRAFASLGLFVFRVVVAGVLGVHGFQHLTQRPETYAMIERIGFPYTTQLVWVLGIGECLAALAILLGLWTRIAGLGAMAIGVLALVFVHWDGLNIFATSGIDGEPALLLAACGFLLFCVGSGGFGIDAGPRRRRALKKANR</sequence>
<feature type="transmembrane region" description="Helical" evidence="8">
    <location>
        <begin position="173"/>
        <end position="193"/>
    </location>
</feature>
<dbReference type="InterPro" id="IPR051907">
    <property type="entry name" value="DoxX-like_oxidoreductase"/>
</dbReference>
<dbReference type="STRING" id="1122997.GCA_000425285_00369"/>
<feature type="transmembrane region" description="Helical" evidence="8">
    <location>
        <begin position="132"/>
        <end position="153"/>
    </location>
</feature>
<accession>A0A3S5EVA3</accession>
<dbReference type="RefSeq" id="WP_028702220.1">
    <property type="nucleotide sequence ID" value="NZ_JAKDOF010000035.1"/>
</dbReference>
<evidence type="ECO:0000256" key="6">
    <source>
        <dbReference type="ARBA" id="ARBA00023136"/>
    </source>
</evidence>
<feature type="transmembrane region" description="Helical" evidence="8">
    <location>
        <begin position="200"/>
        <end position="218"/>
    </location>
</feature>
<dbReference type="EMBL" id="LR134473">
    <property type="protein sequence ID" value="VEI03726.1"/>
    <property type="molecule type" value="Genomic_DNA"/>
</dbReference>
<keyword evidence="4 8" id="KW-0812">Transmembrane</keyword>
<evidence type="ECO:0000256" key="3">
    <source>
        <dbReference type="ARBA" id="ARBA00022475"/>
    </source>
</evidence>
<protein>
    <submittedName>
        <fullName evidence="9">DoxX</fullName>
    </submittedName>
</protein>
<keyword evidence="10" id="KW-1185">Reference proteome</keyword>
<dbReference type="GO" id="GO:0005886">
    <property type="term" value="C:plasma membrane"/>
    <property type="evidence" value="ECO:0007669"/>
    <property type="project" value="UniProtKB-SubCell"/>
</dbReference>
<dbReference type="OrthoDB" id="3712370at2"/>
<dbReference type="PANTHER" id="PTHR33452:SF1">
    <property type="entry name" value="INNER MEMBRANE PROTEIN YPHA-RELATED"/>
    <property type="match status" value="1"/>
</dbReference>
<proteinExistence type="inferred from homology"/>
<feature type="region of interest" description="Disordered" evidence="7">
    <location>
        <begin position="1"/>
        <end position="123"/>
    </location>
</feature>
<dbReference type="PANTHER" id="PTHR33452">
    <property type="entry name" value="OXIDOREDUCTASE CATD-RELATED"/>
    <property type="match status" value="1"/>
</dbReference>
<feature type="compositionally biased region" description="Basic and acidic residues" evidence="7">
    <location>
        <begin position="74"/>
        <end position="105"/>
    </location>
</feature>
<evidence type="ECO:0000256" key="4">
    <source>
        <dbReference type="ARBA" id="ARBA00022692"/>
    </source>
</evidence>
<reference evidence="9 10" key="1">
    <citation type="submission" date="2018-12" db="EMBL/GenBank/DDBJ databases">
        <authorList>
            <consortium name="Pathogen Informatics"/>
        </authorList>
    </citation>
    <scope>NUCLEOTIDE SEQUENCE [LARGE SCALE GENOMIC DNA]</scope>
    <source>
        <strain evidence="9 10">NCTC13652</strain>
    </source>
</reference>
<organism evidence="9 10">
    <name type="scientific">Acidipropionibacterium jensenii</name>
    <dbReference type="NCBI Taxonomy" id="1749"/>
    <lineage>
        <taxon>Bacteria</taxon>
        <taxon>Bacillati</taxon>
        <taxon>Actinomycetota</taxon>
        <taxon>Actinomycetes</taxon>
        <taxon>Propionibacteriales</taxon>
        <taxon>Propionibacteriaceae</taxon>
        <taxon>Acidipropionibacterium</taxon>
    </lineage>
</organism>